<name>A0A9X0R939_VIBME</name>
<comment type="caution">
    <text evidence="1">The sequence shown here is derived from an EMBL/GenBank/DDBJ whole genome shotgun (WGS) entry which is preliminary data.</text>
</comment>
<organism evidence="1 2">
    <name type="scientific">Vibrio metschnikovii</name>
    <dbReference type="NCBI Taxonomy" id="28172"/>
    <lineage>
        <taxon>Bacteria</taxon>
        <taxon>Pseudomonadati</taxon>
        <taxon>Pseudomonadota</taxon>
        <taxon>Gammaproteobacteria</taxon>
        <taxon>Vibrionales</taxon>
        <taxon>Vibrionaceae</taxon>
        <taxon>Vibrio</taxon>
    </lineage>
</organism>
<reference evidence="1" key="1">
    <citation type="submission" date="2020-08" db="EMBL/GenBank/DDBJ databases">
        <title>Genome Sequencing and Pan-Genome Analysis of Migratory bird Vibrio Strains, Inner Mongolia.</title>
        <authorList>
            <person name="Zheng L."/>
        </authorList>
    </citation>
    <scope>NUCLEOTIDE SEQUENCE</scope>
    <source>
        <strain evidence="1">M13F</strain>
    </source>
</reference>
<keyword evidence="2" id="KW-1185">Reference proteome</keyword>
<gene>
    <name evidence="1" type="ORF">H8Q88_08990</name>
</gene>
<dbReference type="Proteomes" id="UP000615796">
    <property type="component" value="Unassembled WGS sequence"/>
</dbReference>
<dbReference type="AlphaFoldDB" id="A0A9X0R939"/>
<protein>
    <submittedName>
        <fullName evidence="1">Uncharacterized protein</fullName>
    </submittedName>
</protein>
<evidence type="ECO:0000313" key="1">
    <source>
        <dbReference type="EMBL" id="MBC5851101.1"/>
    </source>
</evidence>
<proteinExistence type="predicted"/>
<evidence type="ECO:0000313" key="2">
    <source>
        <dbReference type="Proteomes" id="UP000615796"/>
    </source>
</evidence>
<dbReference type="RefSeq" id="WP_187025893.1">
    <property type="nucleotide sequence ID" value="NZ_JACRUP010000004.1"/>
</dbReference>
<dbReference type="EMBL" id="JACRUP010000004">
    <property type="protein sequence ID" value="MBC5851101.1"/>
    <property type="molecule type" value="Genomic_DNA"/>
</dbReference>
<sequence>MIIFVFAERVVNGDNHHLSGSGVGYIHSPQLHSLSILMGMNSLAA</sequence>
<accession>A0A9X0R939</accession>